<keyword evidence="1" id="KW-0472">Membrane</keyword>
<dbReference type="PANTHER" id="PTHR31876:SF26">
    <property type="entry name" value="PROTEIN LIKE COV 2"/>
    <property type="match status" value="1"/>
</dbReference>
<evidence type="ECO:0000313" key="3">
    <source>
        <dbReference type="Proteomes" id="UP000199663"/>
    </source>
</evidence>
<organism evidence="2 3">
    <name type="scientific">Rhodonellum ikkaensis</name>
    <dbReference type="NCBI Taxonomy" id="336829"/>
    <lineage>
        <taxon>Bacteria</taxon>
        <taxon>Pseudomonadati</taxon>
        <taxon>Bacteroidota</taxon>
        <taxon>Cytophagia</taxon>
        <taxon>Cytophagales</taxon>
        <taxon>Cytophagaceae</taxon>
        <taxon>Rhodonellum</taxon>
    </lineage>
</organism>
<keyword evidence="1" id="KW-0812">Transmembrane</keyword>
<dbReference type="InterPro" id="IPR007462">
    <property type="entry name" value="COV1-like"/>
</dbReference>
<keyword evidence="3" id="KW-1185">Reference proteome</keyword>
<dbReference type="RefSeq" id="WP_019596821.1">
    <property type="nucleotide sequence ID" value="NZ_FNQC01000002.1"/>
</dbReference>
<dbReference type="EMBL" id="FNQC01000002">
    <property type="protein sequence ID" value="SDY73279.1"/>
    <property type="molecule type" value="Genomic_DNA"/>
</dbReference>
<dbReference type="Pfam" id="PF04367">
    <property type="entry name" value="DUF502"/>
    <property type="match status" value="1"/>
</dbReference>
<sequence>MSFTSKRFITYFFRGLLFVVPLALTIYVIVLIINFLDGILPIPVPGLGILIMLMFITFVGYLAGLFITKPLFDIFERWVFKIPLINILYTSIKDLMSAFVGDKKKFNIPVIVKLSEGMSRLGFITQDNLLVLEEEELVAIYFPHSYNFSGNLYLVPQKNVRVLNNVKSADIMKFIVSGGVSHINKLS</sequence>
<keyword evidence="1" id="KW-1133">Transmembrane helix</keyword>
<gene>
    <name evidence="2" type="ORF">SAMN05444412_102400</name>
</gene>
<evidence type="ECO:0000313" key="2">
    <source>
        <dbReference type="EMBL" id="SDY73279.1"/>
    </source>
</evidence>
<proteinExistence type="predicted"/>
<reference evidence="2 3" key="1">
    <citation type="submission" date="2016-10" db="EMBL/GenBank/DDBJ databases">
        <authorList>
            <person name="Varghese N."/>
            <person name="Submissions S."/>
        </authorList>
    </citation>
    <scope>NUCLEOTIDE SEQUENCE [LARGE SCALE GENOMIC DNA]</scope>
    <source>
        <strain evidence="2 3">DSM 17997</strain>
    </source>
</reference>
<accession>A0A1H3MAR1</accession>
<dbReference type="Proteomes" id="UP000199663">
    <property type="component" value="Unassembled WGS sequence"/>
</dbReference>
<protein>
    <submittedName>
        <fullName evidence="2">Uncharacterized membrane protein</fullName>
    </submittedName>
</protein>
<name>A0A1H3MAR1_9BACT</name>
<dbReference type="PANTHER" id="PTHR31876">
    <property type="entry name" value="COV-LIKE PROTEIN 1"/>
    <property type="match status" value="1"/>
</dbReference>
<feature type="transmembrane region" description="Helical" evidence="1">
    <location>
        <begin position="12"/>
        <end position="36"/>
    </location>
</feature>
<evidence type="ECO:0000256" key="1">
    <source>
        <dbReference type="SAM" id="Phobius"/>
    </source>
</evidence>
<feature type="transmembrane region" description="Helical" evidence="1">
    <location>
        <begin position="42"/>
        <end position="67"/>
    </location>
</feature>
<comment type="caution">
    <text evidence="2">The sequence shown here is derived from an EMBL/GenBank/DDBJ whole genome shotgun (WGS) entry which is preliminary data.</text>
</comment>